<keyword evidence="6" id="KW-0067">ATP-binding</keyword>
<dbReference type="FunFam" id="3.40.50.300:FF:000245">
    <property type="entry name" value="C-1-tetrahydrofolate synthase, cytoplasmic"/>
    <property type="match status" value="1"/>
</dbReference>
<reference evidence="8" key="1">
    <citation type="journal article" date="2006" name="Proc. Natl. Acad. Sci. U.S.A.">
        <title>Genome analysis of the smallest free-living eukaryote Ostreococcus tauri unveils many unique features.</title>
        <authorList>
            <person name="Derelle E."/>
            <person name="Ferraz C."/>
            <person name="Rombauts S."/>
            <person name="Rouze P."/>
            <person name="Worden A.Z."/>
            <person name="Robbens S."/>
            <person name="Partensky F."/>
            <person name="Degroeve S."/>
            <person name="Echeynie S."/>
            <person name="Cooke R."/>
            <person name="Saeys Y."/>
            <person name="Wuyts J."/>
            <person name="Jabbari K."/>
            <person name="Bowler C."/>
            <person name="Panaud O."/>
            <person name="Piegu B."/>
            <person name="Ball S.G."/>
            <person name="Ral J.-P."/>
            <person name="Bouget F.-Y."/>
            <person name="Piganeau G."/>
            <person name="De Baets B."/>
            <person name="Picard A."/>
            <person name="Delseny M."/>
            <person name="Demaille J."/>
            <person name="Van de Peer Y."/>
            <person name="Moreau H."/>
        </authorList>
    </citation>
    <scope>NUCLEOTIDE SEQUENCE [LARGE SCALE GENOMIC DNA]</scope>
    <source>
        <strain evidence="8">OTTH 0595 / CCAP 157/2 / RCC745</strain>
    </source>
</reference>
<dbReference type="GO" id="GO:0035999">
    <property type="term" value="P:tetrahydrofolate interconversion"/>
    <property type="evidence" value="ECO:0007669"/>
    <property type="project" value="UniProtKB-UniPathway"/>
</dbReference>
<dbReference type="AlphaFoldDB" id="A0A096P9V9"/>
<dbReference type="Pfam" id="PF01268">
    <property type="entry name" value="FTHFS"/>
    <property type="match status" value="1"/>
</dbReference>
<reference evidence="7 8" key="2">
    <citation type="journal article" date="2014" name="BMC Genomics">
        <title>An improved genome of the model marine alga Ostreococcus tauri unfolds by assessing Illumina de novo assemblies.</title>
        <authorList>
            <person name="Blanc-Mathieu R."/>
            <person name="Verhelst B."/>
            <person name="Derelle E."/>
            <person name="Rombauts S."/>
            <person name="Bouget F.Y."/>
            <person name="Carre I."/>
            <person name="Chateau A."/>
            <person name="Eyre-Walker A."/>
            <person name="Grimsley N."/>
            <person name="Moreau H."/>
            <person name="Piegu B."/>
            <person name="Rivals E."/>
            <person name="Schackwitz W."/>
            <person name="Van de Peer Y."/>
            <person name="Piganeau G."/>
        </authorList>
    </citation>
    <scope>NUCLEOTIDE SEQUENCE [LARGE SCALE GENOMIC DNA]</scope>
    <source>
        <strain evidence="8">OTTH 0595 / CCAP 157/2 / RCC745</strain>
    </source>
</reference>
<dbReference type="GO" id="GO:0004329">
    <property type="term" value="F:formate-tetrahydrofolate ligase activity"/>
    <property type="evidence" value="ECO:0007669"/>
    <property type="project" value="UniProtKB-EC"/>
</dbReference>
<dbReference type="PROSITE" id="PS00721">
    <property type="entry name" value="FTHFS_1"/>
    <property type="match status" value="1"/>
</dbReference>
<dbReference type="EC" id="6.3.4.3" evidence="2"/>
<sequence>MADEGFDFGRYRLRETTTPTPSDIEIASAATPLGIKTVAETMLGLSEDDYELYGRYKAKLSEKLSMSLGARAGAGGRGPTCDATAGHGYYVVTAGITPTPLGEGKSTTTIGLVQALQAHTNARAVACIRQPSMGPTFGIKGGAAGGGYSQVIPMEEMNLHLTGDIHAIGVATNLVAAAIDARVFHEETQSDEALWKRLIPKKKDGSSAFSAIMFKRLKRLGIDKTNPDDLTEEERSKFVRLDIDRERITWRRVVDMNDRFLREITVGESPTEKGKTRKTGFDITVASEIMAVLAMTTSLADMEHRLGAMVVGPDRQGGPVTCDDLGVTGAVMALMKDAIKPTLMQTLEATPVLVHAGPFANIASGNSSIIADQIGLSMVGKGGFVVTEAGFGADIGLEKFVNLKCRKSGLKPNCAVIVATVRALKCHGGGPPVTAGKPLDHSYTNENVDMVRDGMCNLVRHIENTKAFGIPVVVAINAFPTDTPAEHEVIRELSIAAGAEDAVLCTHHAKGGAGAVELANAVKAACEKNEDCKDFKFGYDTNLDIASKIEAVAKNIYKASGIELSEKAQEKIALYTKQGFGDLPICMAKTQYSFSHDQNLKGAPSGFTLPIGDVRLSAGAGFLVPLVGAFPTIPGLPTRPAYYEIAVDAESGNVLGLS</sequence>
<dbReference type="KEGG" id="ota:OT_ostta18g00940"/>
<keyword evidence="3" id="KW-0554">One-carbon metabolism</keyword>
<organism evidence="7 8">
    <name type="scientific">Ostreococcus tauri</name>
    <name type="common">Marine green alga</name>
    <dbReference type="NCBI Taxonomy" id="70448"/>
    <lineage>
        <taxon>Eukaryota</taxon>
        <taxon>Viridiplantae</taxon>
        <taxon>Chlorophyta</taxon>
        <taxon>Mamiellophyceae</taxon>
        <taxon>Mamiellales</taxon>
        <taxon>Bathycoccaceae</taxon>
        <taxon>Ostreococcus</taxon>
    </lineage>
</organism>
<dbReference type="PROSITE" id="PS00722">
    <property type="entry name" value="FTHFS_2"/>
    <property type="match status" value="1"/>
</dbReference>
<evidence type="ECO:0000313" key="7">
    <source>
        <dbReference type="EMBL" id="CEG00726.1"/>
    </source>
</evidence>
<keyword evidence="4 7" id="KW-0436">Ligase</keyword>
<evidence type="ECO:0000256" key="1">
    <source>
        <dbReference type="ARBA" id="ARBA00004777"/>
    </source>
</evidence>
<protein>
    <recommendedName>
        <fullName evidence="2">formate--tetrahydrofolate ligase</fullName>
        <ecNumber evidence="2">6.3.4.3</ecNumber>
    </recommendedName>
</protein>
<dbReference type="FunFam" id="3.10.410.10:FF:000001">
    <property type="entry name" value="Putative formate--tetrahydrofolate ligase"/>
    <property type="match status" value="1"/>
</dbReference>
<dbReference type="OrthoDB" id="5126881at2759"/>
<dbReference type="InterPro" id="IPR000559">
    <property type="entry name" value="Formate_THF_ligase"/>
</dbReference>
<gene>
    <name evidence="7" type="ORF">OT_ostta18g00940</name>
</gene>
<dbReference type="UniPathway" id="UPA00193"/>
<dbReference type="CDD" id="cd00477">
    <property type="entry name" value="FTHFS"/>
    <property type="match status" value="1"/>
</dbReference>
<dbReference type="HAMAP" id="MF_01543">
    <property type="entry name" value="FTHFS"/>
    <property type="match status" value="1"/>
</dbReference>
<dbReference type="InterPro" id="IPR020628">
    <property type="entry name" value="Formate_THF_ligase_CS"/>
</dbReference>
<dbReference type="STRING" id="70448.A0A096P9V9"/>
<dbReference type="FunFam" id="3.40.50.300:FF:001522">
    <property type="entry name" value="Probable MIS1-C1-tetrahydrofolate synthase, mitochondrial"/>
    <property type="match status" value="1"/>
</dbReference>
<dbReference type="EMBL" id="CAID01000018">
    <property type="protein sequence ID" value="CEG00726.1"/>
    <property type="molecule type" value="Genomic_DNA"/>
</dbReference>
<evidence type="ECO:0000313" key="8">
    <source>
        <dbReference type="Proteomes" id="UP000009170"/>
    </source>
</evidence>
<evidence type="ECO:0000256" key="4">
    <source>
        <dbReference type="ARBA" id="ARBA00022598"/>
    </source>
</evidence>
<evidence type="ECO:0000256" key="3">
    <source>
        <dbReference type="ARBA" id="ARBA00022563"/>
    </source>
</evidence>
<dbReference type="GO" id="GO:0005524">
    <property type="term" value="F:ATP binding"/>
    <property type="evidence" value="ECO:0007669"/>
    <property type="project" value="UniProtKB-KW"/>
</dbReference>
<accession>A0A096P9V9</accession>
<name>A0A096P9V9_OSTTA</name>
<dbReference type="FunCoup" id="A0A096P9V9">
    <property type="interactions" value="1688"/>
</dbReference>
<keyword evidence="5" id="KW-0547">Nucleotide-binding</keyword>
<keyword evidence="8" id="KW-1185">Reference proteome</keyword>
<dbReference type="InParanoid" id="A0A096P9V9"/>
<dbReference type="Proteomes" id="UP000009170">
    <property type="component" value="Unassembled WGS sequence"/>
</dbReference>
<dbReference type="Gene3D" id="3.30.1510.10">
    <property type="entry name" value="Domain 2, N(10)-formyltetrahydrofolate synthetase"/>
    <property type="match status" value="1"/>
</dbReference>
<comment type="caution">
    <text evidence="7">The sequence shown here is derived from an EMBL/GenBank/DDBJ whole genome shotgun (WGS) entry which is preliminary data.</text>
</comment>
<dbReference type="Gene3D" id="3.10.410.10">
    <property type="entry name" value="Formyltetrahydrofolate synthetase, domain 3"/>
    <property type="match status" value="1"/>
</dbReference>
<dbReference type="SUPFAM" id="SSF52540">
    <property type="entry name" value="P-loop containing nucleoside triphosphate hydrolases"/>
    <property type="match status" value="1"/>
</dbReference>
<comment type="pathway">
    <text evidence="1">One-carbon metabolism; tetrahydrofolate interconversion.</text>
</comment>
<evidence type="ECO:0000256" key="6">
    <source>
        <dbReference type="ARBA" id="ARBA00022840"/>
    </source>
</evidence>
<dbReference type="InterPro" id="IPR027417">
    <property type="entry name" value="P-loop_NTPase"/>
</dbReference>
<evidence type="ECO:0000256" key="2">
    <source>
        <dbReference type="ARBA" id="ARBA00012295"/>
    </source>
</evidence>
<dbReference type="Gene3D" id="3.40.50.300">
    <property type="entry name" value="P-loop containing nucleotide triphosphate hydrolases"/>
    <property type="match status" value="2"/>
</dbReference>
<dbReference type="RefSeq" id="XP_022840547.1">
    <property type="nucleotide sequence ID" value="XM_022983155.1"/>
</dbReference>
<proteinExistence type="inferred from homology"/>
<dbReference type="GeneID" id="9838184"/>
<evidence type="ECO:0000256" key="5">
    <source>
        <dbReference type="ARBA" id="ARBA00022741"/>
    </source>
</evidence>